<evidence type="ECO:0000313" key="1">
    <source>
        <dbReference type="EMBL" id="MBW6400893.1"/>
    </source>
</evidence>
<gene>
    <name evidence="1" type="ORF">KPL78_23740</name>
</gene>
<dbReference type="Proteomes" id="UP001196565">
    <property type="component" value="Unassembled WGS sequence"/>
</dbReference>
<keyword evidence="2" id="KW-1185">Reference proteome</keyword>
<proteinExistence type="predicted"/>
<dbReference type="RefSeq" id="WP_219765462.1">
    <property type="nucleotide sequence ID" value="NZ_JAHYBZ010000009.1"/>
</dbReference>
<accession>A0ABS7AF04</accession>
<dbReference type="EMBL" id="JAHYBZ010000009">
    <property type="protein sequence ID" value="MBW6400893.1"/>
    <property type="molecule type" value="Genomic_DNA"/>
</dbReference>
<reference evidence="1 2" key="1">
    <citation type="submission" date="2021-07" db="EMBL/GenBank/DDBJ databases">
        <authorList>
            <person name="So Y."/>
        </authorList>
    </citation>
    <scope>NUCLEOTIDE SEQUENCE [LARGE SCALE GENOMIC DNA]</scope>
    <source>
        <strain evidence="1 2">HJA6</strain>
    </source>
</reference>
<comment type="caution">
    <text evidence="1">The sequence shown here is derived from an EMBL/GenBank/DDBJ whole genome shotgun (WGS) entry which is preliminary data.</text>
</comment>
<sequence>MSALTALFAAAWSRAAGWVATAGTVLALLLAAYAAGRRDGGVAQRHATLERAARAREVRDEVDRVVDRSGDALGELRRDWRRR</sequence>
<evidence type="ECO:0000313" key="2">
    <source>
        <dbReference type="Proteomes" id="UP001196565"/>
    </source>
</evidence>
<name>A0ABS7AF04_9PROT</name>
<protein>
    <submittedName>
        <fullName evidence="1">Uncharacterized protein</fullName>
    </submittedName>
</protein>
<organism evidence="1 2">
    <name type="scientific">Roseomonas alba</name>
    <dbReference type="NCBI Taxonomy" id="2846776"/>
    <lineage>
        <taxon>Bacteria</taxon>
        <taxon>Pseudomonadati</taxon>
        <taxon>Pseudomonadota</taxon>
        <taxon>Alphaproteobacteria</taxon>
        <taxon>Acetobacterales</taxon>
        <taxon>Roseomonadaceae</taxon>
        <taxon>Roseomonas</taxon>
    </lineage>
</organism>